<feature type="region of interest" description="Disordered" evidence="1">
    <location>
        <begin position="1"/>
        <end position="21"/>
    </location>
</feature>
<dbReference type="HOGENOM" id="CLU_877483_0_0_1"/>
<comment type="caution">
    <text evidence="3">The sequence shown here is derived from an EMBL/GenBank/DDBJ whole genome shotgun (WGS) entry which is preliminary data.</text>
</comment>
<keyword evidence="2" id="KW-0812">Transmembrane</keyword>
<gene>
    <name evidence="3" type="ORF">PIIN_08107</name>
</gene>
<sequence length="317" mass="35776">MSMPAAEIAHEQASAPGPSRGRRITRKALSWLQIAFGIYDILLGVLKYAFATLVAIPLWTLVFIAESRRLRRKPDEYTLIDERLRLFNLLIVRAYLYMMISRAGPQVGMALFVIWAIAKLFGFLSWFDDDEDLEKLRLGAESTGVPLPTSIPSDEALIRTNPSDGWKVVRVILSMIHFLTAINILVFSVFTLFDSSRFYLGTIYAQLFSILVIIAETRRFRRPEADGPRHPRAVAFDDLVVRGVLYQLAAVILLTAEKRMSHYNQTVLIAGYVTWGIGMFFCVLCVVAKLAGFLPRLKEEEAEGTIRLEESDEPVTA</sequence>
<feature type="transmembrane region" description="Helical" evidence="2">
    <location>
        <begin position="198"/>
        <end position="218"/>
    </location>
</feature>
<evidence type="ECO:0000313" key="4">
    <source>
        <dbReference type="Proteomes" id="UP000007148"/>
    </source>
</evidence>
<dbReference type="EMBL" id="CAFZ01000284">
    <property type="protein sequence ID" value="CCA74154.1"/>
    <property type="molecule type" value="Genomic_DNA"/>
</dbReference>
<dbReference type="InParanoid" id="G4TS61"/>
<proteinExistence type="predicted"/>
<keyword evidence="2" id="KW-1133">Transmembrane helix</keyword>
<dbReference type="AlphaFoldDB" id="G4TS61"/>
<feature type="transmembrane region" description="Helical" evidence="2">
    <location>
        <begin position="168"/>
        <end position="192"/>
    </location>
</feature>
<protein>
    <submittedName>
        <fullName evidence="3">Uncharacterized protein</fullName>
    </submittedName>
</protein>
<keyword evidence="4" id="KW-1185">Reference proteome</keyword>
<feature type="transmembrane region" description="Helical" evidence="2">
    <location>
        <begin position="86"/>
        <end position="103"/>
    </location>
</feature>
<dbReference type="Proteomes" id="UP000007148">
    <property type="component" value="Unassembled WGS sequence"/>
</dbReference>
<organism evidence="3 4">
    <name type="scientific">Serendipita indica (strain DSM 11827)</name>
    <name type="common">Root endophyte fungus</name>
    <name type="synonym">Piriformospora indica</name>
    <dbReference type="NCBI Taxonomy" id="1109443"/>
    <lineage>
        <taxon>Eukaryota</taxon>
        <taxon>Fungi</taxon>
        <taxon>Dikarya</taxon>
        <taxon>Basidiomycota</taxon>
        <taxon>Agaricomycotina</taxon>
        <taxon>Agaricomycetes</taxon>
        <taxon>Sebacinales</taxon>
        <taxon>Serendipitaceae</taxon>
        <taxon>Serendipita</taxon>
    </lineage>
</organism>
<evidence type="ECO:0000313" key="3">
    <source>
        <dbReference type="EMBL" id="CCA74154.1"/>
    </source>
</evidence>
<feature type="transmembrane region" description="Helical" evidence="2">
    <location>
        <begin position="239"/>
        <end position="256"/>
    </location>
</feature>
<feature type="transmembrane region" description="Helical" evidence="2">
    <location>
        <begin position="268"/>
        <end position="288"/>
    </location>
</feature>
<reference evidence="3 4" key="1">
    <citation type="journal article" date="2011" name="PLoS Pathog.">
        <title>Endophytic Life Strategies Decoded by Genome and Transcriptome Analyses of the Mutualistic Root Symbiont Piriformospora indica.</title>
        <authorList>
            <person name="Zuccaro A."/>
            <person name="Lahrmann U."/>
            <person name="Guldener U."/>
            <person name="Langen G."/>
            <person name="Pfiffi S."/>
            <person name="Biedenkopf D."/>
            <person name="Wong P."/>
            <person name="Samans B."/>
            <person name="Grimm C."/>
            <person name="Basiewicz M."/>
            <person name="Murat C."/>
            <person name="Martin F."/>
            <person name="Kogel K.H."/>
        </authorList>
    </citation>
    <scope>NUCLEOTIDE SEQUENCE [LARGE SCALE GENOMIC DNA]</scope>
    <source>
        <strain evidence="3 4">DSM 11827</strain>
    </source>
</reference>
<accession>G4TS61</accession>
<feature type="transmembrane region" description="Helical" evidence="2">
    <location>
        <begin position="48"/>
        <end position="65"/>
    </location>
</feature>
<name>G4TS61_SERID</name>
<evidence type="ECO:0000256" key="2">
    <source>
        <dbReference type="SAM" id="Phobius"/>
    </source>
</evidence>
<feature type="transmembrane region" description="Helical" evidence="2">
    <location>
        <begin position="109"/>
        <end position="127"/>
    </location>
</feature>
<evidence type="ECO:0000256" key="1">
    <source>
        <dbReference type="SAM" id="MobiDB-lite"/>
    </source>
</evidence>
<keyword evidence="2" id="KW-0472">Membrane</keyword>